<dbReference type="InterPro" id="IPR013149">
    <property type="entry name" value="ADH-like_C"/>
</dbReference>
<evidence type="ECO:0000313" key="8">
    <source>
        <dbReference type="EMBL" id="QJR10965.1"/>
    </source>
</evidence>
<keyword evidence="4 8" id="KW-0560">Oxidoreductase</keyword>
<dbReference type="GO" id="GO:0051903">
    <property type="term" value="F:S-(hydroxymethyl)glutathione dehydrogenase [NAD(P)+] activity"/>
    <property type="evidence" value="ECO:0007669"/>
    <property type="project" value="TreeGrafter"/>
</dbReference>
<dbReference type="SUPFAM" id="SSF50129">
    <property type="entry name" value="GroES-like"/>
    <property type="match status" value="2"/>
</dbReference>
<dbReference type="InterPro" id="IPR002328">
    <property type="entry name" value="ADH_Zn_CS"/>
</dbReference>
<dbReference type="EMBL" id="CP053069">
    <property type="protein sequence ID" value="QJR10965.1"/>
    <property type="molecule type" value="Genomic_DNA"/>
</dbReference>
<evidence type="ECO:0000256" key="4">
    <source>
        <dbReference type="ARBA" id="ARBA00023002"/>
    </source>
</evidence>
<dbReference type="PANTHER" id="PTHR43880">
    <property type="entry name" value="ALCOHOL DEHYDROGENASE"/>
    <property type="match status" value="1"/>
</dbReference>
<dbReference type="GO" id="GO:0008270">
    <property type="term" value="F:zinc ion binding"/>
    <property type="evidence" value="ECO:0007669"/>
    <property type="project" value="InterPro"/>
</dbReference>
<protein>
    <submittedName>
        <fullName evidence="8">Alcohol dehydrogenase D</fullName>
        <ecNumber evidence="8">1.1.1.1</ecNumber>
    </submittedName>
</protein>
<comment type="similarity">
    <text evidence="6">Belongs to the zinc-containing alcohol dehydrogenase family.</text>
</comment>
<dbReference type="RefSeq" id="WP_171091897.1">
    <property type="nucleotide sequence ID" value="NZ_CP053069.1"/>
</dbReference>
<gene>
    <name evidence="8" type="primary">adhD</name>
    <name evidence="8" type="ORF">DSM104443_02035</name>
</gene>
<evidence type="ECO:0000256" key="3">
    <source>
        <dbReference type="ARBA" id="ARBA00022833"/>
    </source>
</evidence>
<dbReference type="EC" id="1.1.1.1" evidence="8"/>
<evidence type="ECO:0000256" key="1">
    <source>
        <dbReference type="ARBA" id="ARBA00001947"/>
    </source>
</evidence>
<dbReference type="InterPro" id="IPR013154">
    <property type="entry name" value="ADH-like_N"/>
</dbReference>
<keyword evidence="2 6" id="KW-0479">Metal-binding</keyword>
<keyword evidence="5" id="KW-0520">NAD</keyword>
<keyword evidence="3 6" id="KW-0862">Zinc</keyword>
<keyword evidence="9" id="KW-1185">Reference proteome</keyword>
<name>A0A6M4GVC7_9PROT</name>
<dbReference type="PROSITE" id="PS00059">
    <property type="entry name" value="ADH_ZINC"/>
    <property type="match status" value="1"/>
</dbReference>
<dbReference type="GO" id="GO:0005829">
    <property type="term" value="C:cytosol"/>
    <property type="evidence" value="ECO:0007669"/>
    <property type="project" value="TreeGrafter"/>
</dbReference>
<dbReference type="Pfam" id="PF00107">
    <property type="entry name" value="ADH_zinc_N"/>
    <property type="match status" value="1"/>
</dbReference>
<evidence type="ECO:0000313" key="9">
    <source>
        <dbReference type="Proteomes" id="UP000501534"/>
    </source>
</evidence>
<dbReference type="CDD" id="cd08281">
    <property type="entry name" value="liver_ADH_like1"/>
    <property type="match status" value="1"/>
</dbReference>
<evidence type="ECO:0000256" key="6">
    <source>
        <dbReference type="RuleBase" id="RU361277"/>
    </source>
</evidence>
<dbReference type="Gene3D" id="3.40.50.720">
    <property type="entry name" value="NAD(P)-binding Rossmann-like Domain"/>
    <property type="match status" value="1"/>
</dbReference>
<dbReference type="GO" id="GO:0046294">
    <property type="term" value="P:formaldehyde catabolic process"/>
    <property type="evidence" value="ECO:0007669"/>
    <property type="project" value="TreeGrafter"/>
</dbReference>
<dbReference type="GO" id="GO:0004022">
    <property type="term" value="F:alcohol dehydrogenase (NAD+) activity"/>
    <property type="evidence" value="ECO:0007669"/>
    <property type="project" value="UniProtKB-EC"/>
</dbReference>
<dbReference type="PANTHER" id="PTHR43880:SF12">
    <property type="entry name" value="ALCOHOL DEHYDROGENASE CLASS-3"/>
    <property type="match status" value="1"/>
</dbReference>
<organism evidence="8 9">
    <name type="scientific">Usitatibacter rugosus</name>
    <dbReference type="NCBI Taxonomy" id="2732067"/>
    <lineage>
        <taxon>Bacteria</taxon>
        <taxon>Pseudomonadati</taxon>
        <taxon>Pseudomonadota</taxon>
        <taxon>Betaproteobacteria</taxon>
        <taxon>Nitrosomonadales</taxon>
        <taxon>Usitatibacteraceae</taxon>
        <taxon>Usitatibacter</taxon>
    </lineage>
</organism>
<dbReference type="SMART" id="SM00829">
    <property type="entry name" value="PKS_ER"/>
    <property type="match status" value="1"/>
</dbReference>
<reference evidence="8 9" key="1">
    <citation type="submission" date="2020-04" db="EMBL/GenBank/DDBJ databases">
        <title>Usitatibacter rugosus gen. nov., sp. nov. and Usitatibacter palustris sp. nov., novel members of Usitatibacteraceae fam. nov. within the order Nitrosomonadales isolated from soil.</title>
        <authorList>
            <person name="Huber K.J."/>
            <person name="Neumann-Schaal M."/>
            <person name="Geppert A."/>
            <person name="Luckner M."/>
            <person name="Wanner G."/>
            <person name="Overmann J."/>
        </authorList>
    </citation>
    <scope>NUCLEOTIDE SEQUENCE [LARGE SCALE GENOMIC DNA]</scope>
    <source>
        <strain evidence="8 9">0125_3</strain>
    </source>
</reference>
<dbReference type="InterPro" id="IPR011032">
    <property type="entry name" value="GroES-like_sf"/>
</dbReference>
<dbReference type="Gene3D" id="3.90.180.10">
    <property type="entry name" value="Medium-chain alcohol dehydrogenases, catalytic domain"/>
    <property type="match status" value="1"/>
</dbReference>
<comment type="cofactor">
    <cofactor evidence="1 6">
        <name>Zn(2+)</name>
        <dbReference type="ChEBI" id="CHEBI:29105"/>
    </cofactor>
</comment>
<feature type="domain" description="Enoyl reductase (ER)" evidence="7">
    <location>
        <begin position="18"/>
        <end position="374"/>
    </location>
</feature>
<dbReference type="Proteomes" id="UP000501534">
    <property type="component" value="Chromosome"/>
</dbReference>
<dbReference type="FunFam" id="3.40.50.720:FF:000003">
    <property type="entry name" value="S-(hydroxymethyl)glutathione dehydrogenase"/>
    <property type="match status" value="1"/>
</dbReference>
<evidence type="ECO:0000259" key="7">
    <source>
        <dbReference type="SMART" id="SM00829"/>
    </source>
</evidence>
<dbReference type="InterPro" id="IPR020843">
    <property type="entry name" value="ER"/>
</dbReference>
<dbReference type="InterPro" id="IPR036291">
    <property type="entry name" value="NAD(P)-bd_dom_sf"/>
</dbReference>
<dbReference type="KEGG" id="uru:DSM104443_02035"/>
<accession>A0A6M4GVC7</accession>
<dbReference type="Pfam" id="PF08240">
    <property type="entry name" value="ADH_N"/>
    <property type="match status" value="1"/>
</dbReference>
<evidence type="ECO:0000256" key="2">
    <source>
        <dbReference type="ARBA" id="ARBA00022723"/>
    </source>
</evidence>
<evidence type="ECO:0000256" key="5">
    <source>
        <dbReference type="ARBA" id="ARBA00023027"/>
    </source>
</evidence>
<sequence>MKIRAAVLNAIGNKGPYAQTKPLTIEEIELKPPGYGEILIKIGAAGLCHSDLSVINGDRPRPMPMALGHEAAGVVEELGPGVSDLKKGDHVVLVFVPSCGHCAPCAEGRPALCEPGAVANTAGTLLNGDRRLFRGDGTIVNHHLGCSAFATHAVVSRNSVVKVHPDLPLDEAALFGCAVLTGMGAVVNTAGVKPGHSVAVIGLGGVGLASILGAVVSGARIVAAVDLSEEKLALAKELGATHTFIASDPDLVGKFREATQGGVDFAVEMAGSPRAFDTAYKITRRGGTTLTAGLPPPTATWAMPGVNLVAEERTIKGSYIGTCVPSRDIPRYVDLYMQGRLPVNKLMSGKMPLAQINEGFDLLHDGKVVRQVIIP</sequence>
<dbReference type="SUPFAM" id="SSF51735">
    <property type="entry name" value="NAD(P)-binding Rossmann-fold domains"/>
    <property type="match status" value="1"/>
</dbReference>
<dbReference type="AlphaFoldDB" id="A0A6M4GVC7"/>
<proteinExistence type="inferred from homology"/>